<accession>R4UK89</accession>
<dbReference type="AlphaFoldDB" id="R4UK89"/>
<sequence length="181" mass="20703">MKRFISTDQLSNDEIKFYFDLVFSDNAAFSTLFTMEKSIPNFGNPSIDEKNLNQFITKMSNVPKLFDQIIKFIVDEAKYINQNKNNLTISLMRSLLILFTFPQIFCPGPTEQSLSQLISCYNSSDNTFLTLFITWLSQLDFIRKQMIGACHHSISSLINNASSDFRSPAVRSSLSLLFFSS</sequence>
<reference evidence="1" key="1">
    <citation type="submission" date="2013-03" db="EMBL/GenBank/DDBJ databases">
        <title>Immune-Related transcriptome of Coptotermes formosanus Shiraki workers: the defense mechanism.</title>
        <authorList>
            <person name="Hussain A."/>
            <person name="Li Y.F."/>
            <person name="Wen S.Y."/>
        </authorList>
    </citation>
    <scope>NUCLEOTIDE SEQUENCE</scope>
</reference>
<dbReference type="EMBL" id="KC740690">
    <property type="protein sequence ID" value="AGM32514.1"/>
    <property type="molecule type" value="mRNA"/>
</dbReference>
<name>R4UK89_COPFO</name>
<evidence type="ECO:0000313" key="1">
    <source>
        <dbReference type="EMBL" id="AGM32514.1"/>
    </source>
</evidence>
<proteinExistence type="evidence at transcript level"/>
<organism evidence="1">
    <name type="scientific">Coptotermes formosanus</name>
    <name type="common">Formosan subterranean termite</name>
    <dbReference type="NCBI Taxonomy" id="36987"/>
    <lineage>
        <taxon>Eukaryota</taxon>
        <taxon>Metazoa</taxon>
        <taxon>Ecdysozoa</taxon>
        <taxon>Arthropoda</taxon>
        <taxon>Hexapoda</taxon>
        <taxon>Insecta</taxon>
        <taxon>Pterygota</taxon>
        <taxon>Neoptera</taxon>
        <taxon>Polyneoptera</taxon>
        <taxon>Dictyoptera</taxon>
        <taxon>Blattodea</taxon>
        <taxon>Blattoidea</taxon>
        <taxon>Termitoidae</taxon>
        <taxon>Rhinotermitidae</taxon>
        <taxon>Coptotermes</taxon>
    </lineage>
</organism>
<protein>
    <submittedName>
        <fullName evidence="1">Uncharacterized protein</fullName>
    </submittedName>
</protein>